<evidence type="ECO:0000256" key="2">
    <source>
        <dbReference type="SAM" id="MobiDB-lite"/>
    </source>
</evidence>
<evidence type="ECO:0000313" key="5">
    <source>
        <dbReference type="Proteomes" id="UP001140502"/>
    </source>
</evidence>
<evidence type="ECO:0000256" key="1">
    <source>
        <dbReference type="SAM" id="Coils"/>
    </source>
</evidence>
<organism evidence="4 5">
    <name type="scientific">Fusarium piperis</name>
    <dbReference type="NCBI Taxonomy" id="1435070"/>
    <lineage>
        <taxon>Eukaryota</taxon>
        <taxon>Fungi</taxon>
        <taxon>Dikarya</taxon>
        <taxon>Ascomycota</taxon>
        <taxon>Pezizomycotina</taxon>
        <taxon>Sordariomycetes</taxon>
        <taxon>Hypocreomycetidae</taxon>
        <taxon>Hypocreales</taxon>
        <taxon>Nectriaceae</taxon>
        <taxon>Fusarium</taxon>
        <taxon>Fusarium solani species complex</taxon>
    </lineage>
</organism>
<dbReference type="OrthoDB" id="3511049at2759"/>
<dbReference type="Pfam" id="PF10544">
    <property type="entry name" value="T5orf172"/>
    <property type="match status" value="1"/>
</dbReference>
<accession>A0A9W8W4V4</accession>
<comment type="caution">
    <text evidence="4">The sequence shown here is derived from an EMBL/GenBank/DDBJ whole genome shotgun (WGS) entry which is preliminary data.</text>
</comment>
<name>A0A9W8W4V4_9HYPO</name>
<reference evidence="4" key="1">
    <citation type="submission" date="2022-10" db="EMBL/GenBank/DDBJ databases">
        <title>Tapping the CABI collections for fungal endophytes: first genome assemblies for Collariella, Neodidymelliopsis, Ascochyta clinopodiicola, Didymella pomorum, Didymosphaeria variabile, Neocosmospora piperis and Neocucurbitaria cava.</title>
        <authorList>
            <person name="Hill R."/>
        </authorList>
    </citation>
    <scope>NUCLEOTIDE SEQUENCE</scope>
    <source>
        <strain evidence="4">IMI 366586</strain>
    </source>
</reference>
<feature type="coiled-coil region" evidence="1">
    <location>
        <begin position="484"/>
        <end position="553"/>
    </location>
</feature>
<gene>
    <name evidence="4" type="ORF">N0V84_010216</name>
</gene>
<dbReference type="AlphaFoldDB" id="A0A9W8W4V4"/>
<proteinExistence type="predicted"/>
<dbReference type="InterPro" id="IPR053006">
    <property type="entry name" value="Meiosis_regulatory"/>
</dbReference>
<sequence>MVHNHLVHRGHHSYGKHEYVALVLGERLSHWDGDTDDETPESTRSNTPTRHLQYRTQAESSDDEHEYVEDGDEDYDEEYWEDGYKDEEDEDEDEDGDDEDGDEESDNDNEDEEDSEEGSEEDNEAVTAKKSTMSCRQRPKLNRESAMINKSAFVTPTKQRGRPRRNSRPSTPRMEHVVDDFGSLSIIDDASASSPESVISPGVSDVFSPVSIARRRCLSLTRTLSWTFKDGNGSTTTKKKSSRKGNKQLEQDQDSDSERPTDNEEEFEEQPTSEGGKTSLSPELRKMTFTSSKSDQKGKCQLKLLLKRLHTTLIGKSLAPGWVYCFAEKTAPGYLKIGCRQYRGKNGKPTLDEKDATQVIKRLWEWERKCKHDIVYKFIYFMPCAADTMERLVHRTLHKSNRKARCPNPACKTTHVEWFEISEMEARRAVEVWQQFSEFMPYANQGRLGNFWHNHTYGDYKYCDKWSIEKWMHERWTKVIIPAAVERDKRINELEEKKAQLAKRRREALERRREALERRKEALERRKELELEIKGLKQEGEKIQGELTELQSQR</sequence>
<feature type="compositionally biased region" description="Polar residues" evidence="2">
    <location>
        <begin position="42"/>
        <end position="59"/>
    </location>
</feature>
<feature type="compositionally biased region" description="Basic residues" evidence="2">
    <location>
        <begin position="237"/>
        <end position="246"/>
    </location>
</feature>
<evidence type="ECO:0000259" key="3">
    <source>
        <dbReference type="Pfam" id="PF10544"/>
    </source>
</evidence>
<feature type="region of interest" description="Disordered" evidence="2">
    <location>
        <begin position="229"/>
        <end position="284"/>
    </location>
</feature>
<feature type="compositionally biased region" description="Polar residues" evidence="2">
    <location>
        <begin position="272"/>
        <end position="281"/>
    </location>
</feature>
<keyword evidence="1" id="KW-0175">Coiled coil</keyword>
<feature type="domain" description="Bacteriophage T5 Orf172 DNA-binding" evidence="3">
    <location>
        <begin position="357"/>
        <end position="433"/>
    </location>
</feature>
<dbReference type="PANTHER" id="PTHR28094:SF1">
    <property type="entry name" value="MEIOTICALLY UP-REGULATED GENE 113 PROTEIN"/>
    <property type="match status" value="1"/>
</dbReference>
<feature type="region of interest" description="Disordered" evidence="2">
    <location>
        <begin position="30"/>
        <end position="176"/>
    </location>
</feature>
<evidence type="ECO:0000313" key="4">
    <source>
        <dbReference type="EMBL" id="KAJ4311896.1"/>
    </source>
</evidence>
<dbReference type="Proteomes" id="UP001140502">
    <property type="component" value="Unassembled WGS sequence"/>
</dbReference>
<dbReference type="PANTHER" id="PTHR28094">
    <property type="entry name" value="MEIOTICALLY UP-REGULATED GENE 113 PROTEIN"/>
    <property type="match status" value="1"/>
</dbReference>
<dbReference type="InterPro" id="IPR018306">
    <property type="entry name" value="Phage_T5_Orf172_DNA-bd"/>
</dbReference>
<keyword evidence="5" id="KW-1185">Reference proteome</keyword>
<protein>
    <recommendedName>
        <fullName evidence="3">Bacteriophage T5 Orf172 DNA-binding domain-containing protein</fullName>
    </recommendedName>
</protein>
<feature type="compositionally biased region" description="Acidic residues" evidence="2">
    <location>
        <begin position="60"/>
        <end position="124"/>
    </location>
</feature>
<dbReference type="EMBL" id="JAPEUR010000312">
    <property type="protein sequence ID" value="KAJ4311896.1"/>
    <property type="molecule type" value="Genomic_DNA"/>
</dbReference>